<dbReference type="Proteomes" id="UP001597124">
    <property type="component" value="Unassembled WGS sequence"/>
</dbReference>
<name>A0ABW3C4Y7_SPHXN</name>
<sequence>MKTPYDDDRKLRRKELDDIRHALVSAETQLSVFAGAIVDADATLRREREARAADPPFDVSSDAAVRRSEMIRLARELMRLEDEIERLRAALLVKFEALRPIETASEDYAAAKRAEAARKAMTASDEAAAR</sequence>
<gene>
    <name evidence="1" type="ORF">ACFQ00_10650</name>
</gene>
<dbReference type="RefSeq" id="WP_381490147.1">
    <property type="nucleotide sequence ID" value="NZ_JBHTIK010000005.1"/>
</dbReference>
<organism evidence="1 2">
    <name type="scientific">Sphingosinicella xenopeptidilytica</name>
    <dbReference type="NCBI Taxonomy" id="364098"/>
    <lineage>
        <taxon>Bacteria</taxon>
        <taxon>Pseudomonadati</taxon>
        <taxon>Pseudomonadota</taxon>
        <taxon>Alphaproteobacteria</taxon>
        <taxon>Sphingomonadales</taxon>
        <taxon>Sphingosinicellaceae</taxon>
        <taxon>Sphingosinicella</taxon>
    </lineage>
</organism>
<comment type="caution">
    <text evidence="1">The sequence shown here is derived from an EMBL/GenBank/DDBJ whole genome shotgun (WGS) entry which is preliminary data.</text>
</comment>
<accession>A0ABW3C4Y7</accession>
<reference evidence="2" key="1">
    <citation type="journal article" date="2019" name="Int. J. Syst. Evol. Microbiol.">
        <title>The Global Catalogue of Microorganisms (GCM) 10K type strain sequencing project: providing services to taxonomists for standard genome sequencing and annotation.</title>
        <authorList>
            <consortium name="The Broad Institute Genomics Platform"/>
            <consortium name="The Broad Institute Genome Sequencing Center for Infectious Disease"/>
            <person name="Wu L."/>
            <person name="Ma J."/>
        </authorList>
    </citation>
    <scope>NUCLEOTIDE SEQUENCE [LARGE SCALE GENOMIC DNA]</scope>
    <source>
        <strain evidence="2">CCUG 52537</strain>
    </source>
</reference>
<evidence type="ECO:0000313" key="1">
    <source>
        <dbReference type="EMBL" id="MFD0848782.1"/>
    </source>
</evidence>
<evidence type="ECO:0000313" key="2">
    <source>
        <dbReference type="Proteomes" id="UP001597124"/>
    </source>
</evidence>
<dbReference type="EMBL" id="JBHTIK010000005">
    <property type="protein sequence ID" value="MFD0848782.1"/>
    <property type="molecule type" value="Genomic_DNA"/>
</dbReference>
<keyword evidence="2" id="KW-1185">Reference proteome</keyword>
<proteinExistence type="predicted"/>
<protein>
    <submittedName>
        <fullName evidence="1">Uncharacterized protein</fullName>
    </submittedName>
</protein>